<dbReference type="RefSeq" id="WP_201630602.1">
    <property type="nucleotide sequence ID" value="NZ_JAEQNB010000001.1"/>
</dbReference>
<feature type="transmembrane region" description="Helical" evidence="1">
    <location>
        <begin position="12"/>
        <end position="39"/>
    </location>
</feature>
<proteinExistence type="predicted"/>
<evidence type="ECO:0000256" key="1">
    <source>
        <dbReference type="SAM" id="Phobius"/>
    </source>
</evidence>
<feature type="transmembrane region" description="Helical" evidence="1">
    <location>
        <begin position="76"/>
        <end position="96"/>
    </location>
</feature>
<keyword evidence="1" id="KW-1133">Transmembrane helix</keyword>
<sequence>MGPVLRAIMRYVGYVVLMGAIAVVFTLLLFALHFTSILIPDQNSVAWSNFHVVEDVFKTSPFIGVFLATRSLFGRIAAGLVLTYFWIWPVVHWYWIGAPQ</sequence>
<accession>A0ABS1J503</accession>
<name>A0ABS1J503_9BACL</name>
<dbReference type="Proteomes" id="UP000602284">
    <property type="component" value="Unassembled WGS sequence"/>
</dbReference>
<dbReference type="EMBL" id="JAEQNB010000001">
    <property type="protein sequence ID" value="MBL0385356.1"/>
    <property type="molecule type" value="Genomic_DNA"/>
</dbReference>
<keyword evidence="1" id="KW-0812">Transmembrane</keyword>
<evidence type="ECO:0000313" key="2">
    <source>
        <dbReference type="EMBL" id="MBL0385356.1"/>
    </source>
</evidence>
<comment type="caution">
    <text evidence="2">The sequence shown here is derived from an EMBL/GenBank/DDBJ whole genome shotgun (WGS) entry which is preliminary data.</text>
</comment>
<evidence type="ECO:0000313" key="3">
    <source>
        <dbReference type="Proteomes" id="UP000602284"/>
    </source>
</evidence>
<protein>
    <submittedName>
        <fullName evidence="2">Uncharacterized protein</fullName>
    </submittedName>
</protein>
<keyword evidence="1" id="KW-0472">Membrane</keyword>
<gene>
    <name evidence="2" type="ORF">JJB07_01740</name>
</gene>
<reference evidence="2 3" key="1">
    <citation type="submission" date="2021-01" db="EMBL/GenBank/DDBJ databases">
        <title>Tumebacillus sp. strain ITR2 16S ribosomal RNA gene Genome sequencing and assembly.</title>
        <authorList>
            <person name="Kang M."/>
        </authorList>
    </citation>
    <scope>NUCLEOTIDE SEQUENCE [LARGE SCALE GENOMIC DNA]</scope>
    <source>
        <strain evidence="2 3">ITR2</strain>
    </source>
</reference>
<keyword evidence="3" id="KW-1185">Reference proteome</keyword>
<organism evidence="2 3">
    <name type="scientific">Tumebacillus amylolyticus</name>
    <dbReference type="NCBI Taxonomy" id="2801339"/>
    <lineage>
        <taxon>Bacteria</taxon>
        <taxon>Bacillati</taxon>
        <taxon>Bacillota</taxon>
        <taxon>Bacilli</taxon>
        <taxon>Bacillales</taxon>
        <taxon>Alicyclobacillaceae</taxon>
        <taxon>Tumebacillus</taxon>
    </lineage>
</organism>